<feature type="transmembrane region" description="Helical" evidence="2">
    <location>
        <begin position="30"/>
        <end position="48"/>
    </location>
</feature>
<keyword evidence="4" id="KW-0540">Nuclease</keyword>
<organism evidence="4 5">
    <name type="scientific">Planotetraspora silvatica</name>
    <dbReference type="NCBI Taxonomy" id="234614"/>
    <lineage>
        <taxon>Bacteria</taxon>
        <taxon>Bacillati</taxon>
        <taxon>Actinomycetota</taxon>
        <taxon>Actinomycetes</taxon>
        <taxon>Streptosporangiales</taxon>
        <taxon>Streptosporangiaceae</taxon>
        <taxon>Planotetraspora</taxon>
    </lineage>
</organism>
<proteinExistence type="predicted"/>
<keyword evidence="5" id="KW-1185">Reference proteome</keyword>
<evidence type="ECO:0000259" key="3">
    <source>
        <dbReference type="Pfam" id="PF03372"/>
    </source>
</evidence>
<dbReference type="InterPro" id="IPR036691">
    <property type="entry name" value="Endo/exonu/phosph_ase_sf"/>
</dbReference>
<dbReference type="SUPFAM" id="SSF56219">
    <property type="entry name" value="DNase I-like"/>
    <property type="match status" value="1"/>
</dbReference>
<dbReference type="Gene3D" id="3.60.10.10">
    <property type="entry name" value="Endonuclease/exonuclease/phosphatase"/>
    <property type="match status" value="1"/>
</dbReference>
<dbReference type="AlphaFoldDB" id="A0A8J3XSA8"/>
<dbReference type="GO" id="GO:0004519">
    <property type="term" value="F:endonuclease activity"/>
    <property type="evidence" value="ECO:0007669"/>
    <property type="project" value="UniProtKB-KW"/>
</dbReference>
<feature type="transmembrane region" description="Helical" evidence="2">
    <location>
        <begin position="60"/>
        <end position="80"/>
    </location>
</feature>
<evidence type="ECO:0000256" key="1">
    <source>
        <dbReference type="SAM" id="MobiDB-lite"/>
    </source>
</evidence>
<dbReference type="EMBL" id="BOOQ01000060">
    <property type="protein sequence ID" value="GII51064.1"/>
    <property type="molecule type" value="Genomic_DNA"/>
</dbReference>
<keyword evidence="4" id="KW-0378">Hydrolase</keyword>
<reference evidence="4" key="1">
    <citation type="submission" date="2021-01" db="EMBL/GenBank/DDBJ databases">
        <title>Whole genome shotgun sequence of Planotetraspora silvatica NBRC 100141.</title>
        <authorList>
            <person name="Komaki H."/>
            <person name="Tamura T."/>
        </authorList>
    </citation>
    <scope>NUCLEOTIDE SEQUENCE</scope>
    <source>
        <strain evidence="4">NBRC 100141</strain>
    </source>
</reference>
<evidence type="ECO:0000313" key="4">
    <source>
        <dbReference type="EMBL" id="GII51064.1"/>
    </source>
</evidence>
<keyword evidence="2" id="KW-0472">Membrane</keyword>
<name>A0A8J3XSA8_9ACTN</name>
<comment type="caution">
    <text evidence="4">The sequence shown here is derived from an EMBL/GenBank/DDBJ whole genome shotgun (WGS) entry which is preliminary data.</text>
</comment>
<feature type="domain" description="Endonuclease/exonuclease/phosphatase" evidence="3">
    <location>
        <begin position="135"/>
        <end position="331"/>
    </location>
</feature>
<keyword evidence="4" id="KW-0255">Endonuclease</keyword>
<protein>
    <submittedName>
        <fullName evidence="4">Endonuclease</fullName>
    </submittedName>
</protein>
<sequence>MIEPTGSPGLTLIAQQDGSPAGPEIRPRRWVSVLAWLTVAPFAIWAVLRLVPADVHFRWVQLVGFTPYAALASVVGPIVALVSRRWTALAASLVVTAALAACVLPRATASDAAGGGPSLRILSSNLMIGAVPPPALVDLVRRLHPDVLTLQELTPAAAAGLDEAGIGALLPYKVDRSRPGTGGSGIYTRFPVTPGQAIDIGGFGQARAVVTAPDGKPVEIVSVHPCAPRYQDRYQCWADGLAALPSPAGSRRVLAGDFNATLDHARVRHLLDEGYSDAADVTGNGLTTTWPYQPWHFNGFGIPTVTLDHVMVSSGVAVRDFSVHTVPATDHRAVFAELGLTAG</sequence>
<dbReference type="InterPro" id="IPR005135">
    <property type="entry name" value="Endo/exonuclease/phosphatase"/>
</dbReference>
<feature type="region of interest" description="Disordered" evidence="1">
    <location>
        <begin position="1"/>
        <end position="23"/>
    </location>
</feature>
<keyword evidence="2" id="KW-1133">Transmembrane helix</keyword>
<dbReference type="Pfam" id="PF03372">
    <property type="entry name" value="Exo_endo_phos"/>
    <property type="match status" value="1"/>
</dbReference>
<evidence type="ECO:0000313" key="5">
    <source>
        <dbReference type="Proteomes" id="UP000644610"/>
    </source>
</evidence>
<evidence type="ECO:0000256" key="2">
    <source>
        <dbReference type="SAM" id="Phobius"/>
    </source>
</evidence>
<accession>A0A8J3XSA8</accession>
<feature type="transmembrane region" description="Helical" evidence="2">
    <location>
        <begin position="86"/>
        <end position="104"/>
    </location>
</feature>
<dbReference type="Proteomes" id="UP000644610">
    <property type="component" value="Unassembled WGS sequence"/>
</dbReference>
<gene>
    <name evidence="4" type="ORF">Psi02_74880</name>
</gene>
<keyword evidence="2" id="KW-0812">Transmembrane</keyword>